<evidence type="ECO:0000259" key="6">
    <source>
        <dbReference type="Pfam" id="PF07980"/>
    </source>
</evidence>
<evidence type="ECO:0000313" key="9">
    <source>
        <dbReference type="Proteomes" id="UP001597361"/>
    </source>
</evidence>
<keyword evidence="3" id="KW-0732">Signal</keyword>
<dbReference type="Gene3D" id="1.25.40.390">
    <property type="match status" value="1"/>
</dbReference>
<gene>
    <name evidence="8" type="ORF">ACFSKL_21215</name>
</gene>
<dbReference type="Pfam" id="PF14322">
    <property type="entry name" value="SusD-like_3"/>
    <property type="match status" value="1"/>
</dbReference>
<dbReference type="CDD" id="cd08977">
    <property type="entry name" value="SusD"/>
    <property type="match status" value="1"/>
</dbReference>
<evidence type="ECO:0000256" key="4">
    <source>
        <dbReference type="ARBA" id="ARBA00023136"/>
    </source>
</evidence>
<feature type="domain" description="SusD-like N-terminal" evidence="7">
    <location>
        <begin position="29"/>
        <end position="237"/>
    </location>
</feature>
<dbReference type="SUPFAM" id="SSF48452">
    <property type="entry name" value="TPR-like"/>
    <property type="match status" value="1"/>
</dbReference>
<evidence type="ECO:0000313" key="8">
    <source>
        <dbReference type="EMBL" id="MFD2037332.1"/>
    </source>
</evidence>
<reference evidence="9" key="1">
    <citation type="journal article" date="2019" name="Int. J. Syst. Evol. Microbiol.">
        <title>The Global Catalogue of Microorganisms (GCM) 10K type strain sequencing project: providing services to taxonomists for standard genome sequencing and annotation.</title>
        <authorList>
            <consortium name="The Broad Institute Genomics Platform"/>
            <consortium name="The Broad Institute Genome Sequencing Center for Infectious Disease"/>
            <person name="Wu L."/>
            <person name="Ma J."/>
        </authorList>
    </citation>
    <scope>NUCLEOTIDE SEQUENCE [LARGE SCALE GENOMIC DNA]</scope>
    <source>
        <strain evidence="9">CGMCC 1.15180</strain>
    </source>
</reference>
<comment type="caution">
    <text evidence="8">The sequence shown here is derived from an EMBL/GenBank/DDBJ whole genome shotgun (WGS) entry which is preliminary data.</text>
</comment>
<evidence type="ECO:0000259" key="7">
    <source>
        <dbReference type="Pfam" id="PF14322"/>
    </source>
</evidence>
<dbReference type="Pfam" id="PF07980">
    <property type="entry name" value="SusD_RagB"/>
    <property type="match status" value="1"/>
</dbReference>
<dbReference type="InterPro" id="IPR033985">
    <property type="entry name" value="SusD-like_N"/>
</dbReference>
<name>A0ABW4VVG5_9BACT</name>
<evidence type="ECO:0000256" key="1">
    <source>
        <dbReference type="ARBA" id="ARBA00004442"/>
    </source>
</evidence>
<feature type="domain" description="RagB/SusD" evidence="6">
    <location>
        <begin position="360"/>
        <end position="507"/>
    </location>
</feature>
<comment type="similarity">
    <text evidence="2">Belongs to the SusD family.</text>
</comment>
<organism evidence="8 9">
    <name type="scientific">Belliella marina</name>
    <dbReference type="NCBI Taxonomy" id="1644146"/>
    <lineage>
        <taxon>Bacteria</taxon>
        <taxon>Pseudomonadati</taxon>
        <taxon>Bacteroidota</taxon>
        <taxon>Cytophagia</taxon>
        <taxon>Cytophagales</taxon>
        <taxon>Cyclobacteriaceae</taxon>
        <taxon>Belliella</taxon>
    </lineage>
</organism>
<dbReference type="PROSITE" id="PS51257">
    <property type="entry name" value="PROKAR_LIPOPROTEIN"/>
    <property type="match status" value="1"/>
</dbReference>
<accession>A0ABW4VVG5</accession>
<dbReference type="Proteomes" id="UP001597361">
    <property type="component" value="Unassembled WGS sequence"/>
</dbReference>
<evidence type="ECO:0000256" key="2">
    <source>
        <dbReference type="ARBA" id="ARBA00006275"/>
    </source>
</evidence>
<evidence type="ECO:0000256" key="5">
    <source>
        <dbReference type="ARBA" id="ARBA00023237"/>
    </source>
</evidence>
<evidence type="ECO:0000256" key="3">
    <source>
        <dbReference type="ARBA" id="ARBA00022729"/>
    </source>
</evidence>
<keyword evidence="4" id="KW-0472">Membrane</keyword>
<proteinExistence type="inferred from homology"/>
<dbReference type="InterPro" id="IPR011990">
    <property type="entry name" value="TPR-like_helical_dom_sf"/>
</dbReference>
<keyword evidence="9" id="KW-1185">Reference proteome</keyword>
<sequence length="507" mass="55680">MKNIKFINRLALGLAIGSSVLFTSCDGILDVNPRQSIDADGALEAPAAVESAINSVYARLRAEASYGRDLFALSDALADIGQTTSNSGRLIGENNNNPNAHFGHWANSYFAINEANLILGQIQSGVPGATEAQLKRFEGETKFLRALYYFDLVKAYSYIPTAVYQLGVIDEGGIPMSTEGVIDSETAFQRQLPRSSVDEVYNLIYSDLEFAKANLGSRGSLYASSGAASALLSRVALYRGDWAKAVSESTTALASNVGVVTSGMDYVRGWESDIHPESMFEVRFALAGESLGVNVSMQSTYCTIRTYSDFTDPTTKNFTGPGWGDFIPNARIRNFFGLSQVEVSTGVFDVTRNDDIRGYLYTTGSNARGAGRQIECNKFVSKTGFAFADNIPVIRKSEMHLNRAEANYHLGNVADALIELNEFKALRGLGPVILTGADVLEEILIERMKEFAFEGQRFFDLKRYGRELNKVYLGPNNIVPFEDFRILPPIPQREVDGNTQLNQNRGY</sequence>
<dbReference type="EMBL" id="JBHUHR010000046">
    <property type="protein sequence ID" value="MFD2037332.1"/>
    <property type="molecule type" value="Genomic_DNA"/>
</dbReference>
<keyword evidence="5" id="KW-0998">Cell outer membrane</keyword>
<dbReference type="RefSeq" id="WP_376889118.1">
    <property type="nucleotide sequence ID" value="NZ_JBHUHR010000046.1"/>
</dbReference>
<protein>
    <submittedName>
        <fullName evidence="8">RagB/SusD family nutrient uptake outer membrane protein</fullName>
    </submittedName>
</protein>
<comment type="subcellular location">
    <subcellularLocation>
        <location evidence="1">Cell outer membrane</location>
    </subcellularLocation>
</comment>
<dbReference type="InterPro" id="IPR012944">
    <property type="entry name" value="SusD_RagB_dom"/>
</dbReference>